<name>A0AA39AH33_VITRO</name>
<evidence type="ECO:0000256" key="1">
    <source>
        <dbReference type="SAM" id="MobiDB-lite"/>
    </source>
</evidence>
<evidence type="ECO:0000313" key="2">
    <source>
        <dbReference type="EMBL" id="KAJ9707386.1"/>
    </source>
</evidence>
<feature type="region of interest" description="Disordered" evidence="1">
    <location>
        <begin position="1"/>
        <end position="36"/>
    </location>
</feature>
<reference evidence="2 3" key="1">
    <citation type="journal article" date="2023" name="BMC Biotechnol.">
        <title>Vitis rotundifolia cv Carlos genome sequencing.</title>
        <authorList>
            <person name="Huff M."/>
            <person name="Hulse-Kemp A."/>
            <person name="Scheffler B."/>
            <person name="Youngblood R."/>
            <person name="Simpson S."/>
            <person name="Babiker E."/>
            <person name="Staton M."/>
        </authorList>
    </citation>
    <scope>NUCLEOTIDE SEQUENCE [LARGE SCALE GENOMIC DNA]</scope>
    <source>
        <tissue evidence="2">Leaf</tissue>
    </source>
</reference>
<dbReference type="EMBL" id="JARBHA010000002">
    <property type="protein sequence ID" value="KAJ9707386.1"/>
    <property type="molecule type" value="Genomic_DNA"/>
</dbReference>
<gene>
    <name evidence="2" type="ORF">PVL29_002411</name>
</gene>
<dbReference type="GO" id="GO:0047262">
    <property type="term" value="F:polygalacturonate 4-alpha-galacturonosyltransferase activity"/>
    <property type="evidence" value="ECO:0007669"/>
    <property type="project" value="InterPro"/>
</dbReference>
<dbReference type="AlphaFoldDB" id="A0AA39AH33"/>
<accession>A0AA39AH33</accession>
<proteinExistence type="predicted"/>
<evidence type="ECO:0000313" key="3">
    <source>
        <dbReference type="Proteomes" id="UP001168098"/>
    </source>
</evidence>
<feature type="compositionally biased region" description="Basic and acidic residues" evidence="1">
    <location>
        <begin position="1"/>
        <end position="20"/>
    </location>
</feature>
<comment type="caution">
    <text evidence="2">The sequence shown here is derived from an EMBL/GenBank/DDBJ whole genome shotgun (WGS) entry which is preliminary data.</text>
</comment>
<dbReference type="PANTHER" id="PTHR32116">
    <property type="entry name" value="GALACTURONOSYLTRANSFERASE 4-RELATED"/>
    <property type="match status" value="1"/>
</dbReference>
<sequence>MINTHHHEMHQIGSHPDSRGRFGTNANNVGDNDGERVGQCNKVEKGRQLCHNNEIEIPNSKELPDVLKVLDTFSRFVSEMKNEQHNAKTVLPSLKLLPLLFDNSYHHMIASTNNILAASVAVNSAVQSSLQPEEIVLHVIVDKKTYAVSPAIVEVKGVHHFGWLTRENVPVLEAVESHNGTWSYFHENHVAEANLGENCSKRLGINTRSQKVSIAHRG</sequence>
<protein>
    <submittedName>
        <fullName evidence="2">Uncharacterized protein</fullName>
    </submittedName>
</protein>
<keyword evidence="3" id="KW-1185">Reference proteome</keyword>
<dbReference type="InterPro" id="IPR029993">
    <property type="entry name" value="GAUT"/>
</dbReference>
<dbReference type="PANTHER" id="PTHR32116:SF27">
    <property type="entry name" value="GALACTURONOSYLTRANSFERASE 13-RELATED"/>
    <property type="match status" value="1"/>
</dbReference>
<dbReference type="Proteomes" id="UP001168098">
    <property type="component" value="Unassembled WGS sequence"/>
</dbReference>
<organism evidence="2 3">
    <name type="scientific">Vitis rotundifolia</name>
    <name type="common">Muscadine grape</name>
    <dbReference type="NCBI Taxonomy" id="103349"/>
    <lineage>
        <taxon>Eukaryota</taxon>
        <taxon>Viridiplantae</taxon>
        <taxon>Streptophyta</taxon>
        <taxon>Embryophyta</taxon>
        <taxon>Tracheophyta</taxon>
        <taxon>Spermatophyta</taxon>
        <taxon>Magnoliopsida</taxon>
        <taxon>eudicotyledons</taxon>
        <taxon>Gunneridae</taxon>
        <taxon>Pentapetalae</taxon>
        <taxon>rosids</taxon>
        <taxon>Vitales</taxon>
        <taxon>Vitaceae</taxon>
        <taxon>Viteae</taxon>
        <taxon>Vitis</taxon>
    </lineage>
</organism>